<sequence length="155" mass="18165">MSCKHPKKEMMVDILDDNALFRMFPFFRGEDIVDIWIQETEDPGEPFMLALDNRIIEEDILIAQQDSAYDDDILRELDEQLQPLNFTIPIVNTHNLEVEYMIADDEFSFKGYGSQPQPTQPESQFSPLKITLKQHHNLITKLKQSNHHHLITKLK</sequence>
<proteinExistence type="predicted"/>
<accession>A0A803MN82</accession>
<name>A0A803MN82_CHEQI</name>
<evidence type="ECO:0000313" key="2">
    <source>
        <dbReference type="Proteomes" id="UP000596660"/>
    </source>
</evidence>
<organism evidence="1 2">
    <name type="scientific">Chenopodium quinoa</name>
    <name type="common">Quinoa</name>
    <dbReference type="NCBI Taxonomy" id="63459"/>
    <lineage>
        <taxon>Eukaryota</taxon>
        <taxon>Viridiplantae</taxon>
        <taxon>Streptophyta</taxon>
        <taxon>Embryophyta</taxon>
        <taxon>Tracheophyta</taxon>
        <taxon>Spermatophyta</taxon>
        <taxon>Magnoliopsida</taxon>
        <taxon>eudicotyledons</taxon>
        <taxon>Gunneridae</taxon>
        <taxon>Pentapetalae</taxon>
        <taxon>Caryophyllales</taxon>
        <taxon>Chenopodiaceae</taxon>
        <taxon>Chenopodioideae</taxon>
        <taxon>Atripliceae</taxon>
        <taxon>Chenopodium</taxon>
    </lineage>
</organism>
<protein>
    <submittedName>
        <fullName evidence="1">Uncharacterized protein</fullName>
    </submittedName>
</protein>
<dbReference type="Gramene" id="AUR62032733-RA">
    <property type="protein sequence ID" value="AUR62032733-RA:cds"/>
    <property type="gene ID" value="AUR62032733"/>
</dbReference>
<dbReference type="AlphaFoldDB" id="A0A803MN82"/>
<reference evidence="1" key="1">
    <citation type="journal article" date="2017" name="Nature">
        <title>The genome of Chenopodium quinoa.</title>
        <authorList>
            <person name="Jarvis D.E."/>
            <person name="Ho Y.S."/>
            <person name="Lightfoot D.J."/>
            <person name="Schmoeckel S.M."/>
            <person name="Li B."/>
            <person name="Borm T.J.A."/>
            <person name="Ohyanagi H."/>
            <person name="Mineta K."/>
            <person name="Michell C.T."/>
            <person name="Saber N."/>
            <person name="Kharbatia N.M."/>
            <person name="Rupper R.R."/>
            <person name="Sharp A.R."/>
            <person name="Dally N."/>
            <person name="Boughton B.A."/>
            <person name="Woo Y.H."/>
            <person name="Gao G."/>
            <person name="Schijlen E.G.W.M."/>
            <person name="Guo X."/>
            <person name="Momin A.A."/>
            <person name="Negrao S."/>
            <person name="Al-Babili S."/>
            <person name="Gehring C."/>
            <person name="Roessner U."/>
            <person name="Jung C."/>
            <person name="Murphy K."/>
            <person name="Arold S.T."/>
            <person name="Gojobori T."/>
            <person name="van der Linden C.G."/>
            <person name="van Loo E.N."/>
            <person name="Jellen E.N."/>
            <person name="Maughan P.J."/>
            <person name="Tester M."/>
        </authorList>
    </citation>
    <scope>NUCLEOTIDE SEQUENCE [LARGE SCALE GENOMIC DNA]</scope>
    <source>
        <strain evidence="1">cv. PI 614886</strain>
    </source>
</reference>
<reference evidence="1" key="2">
    <citation type="submission" date="2021-03" db="UniProtKB">
        <authorList>
            <consortium name="EnsemblPlants"/>
        </authorList>
    </citation>
    <scope>IDENTIFICATION</scope>
</reference>
<dbReference type="EnsemblPlants" id="AUR62032733-RA">
    <property type="protein sequence ID" value="AUR62032733-RA:cds"/>
    <property type="gene ID" value="AUR62032733"/>
</dbReference>
<evidence type="ECO:0000313" key="1">
    <source>
        <dbReference type="EnsemblPlants" id="AUR62032733-RA:cds"/>
    </source>
</evidence>
<keyword evidence="2" id="KW-1185">Reference proteome</keyword>
<dbReference type="Proteomes" id="UP000596660">
    <property type="component" value="Unplaced"/>
</dbReference>